<dbReference type="AlphaFoldDB" id="A0A2S8FZS9"/>
<dbReference type="Proteomes" id="UP000238322">
    <property type="component" value="Unassembled WGS sequence"/>
</dbReference>
<protein>
    <submittedName>
        <fullName evidence="2">Uncharacterized protein</fullName>
    </submittedName>
</protein>
<dbReference type="OrthoDB" id="273765at2"/>
<name>A0A2S8FZS9_9BACT</name>
<feature type="transmembrane region" description="Helical" evidence="1">
    <location>
        <begin position="66"/>
        <end position="94"/>
    </location>
</feature>
<reference evidence="2 3" key="1">
    <citation type="submission" date="2018-02" db="EMBL/GenBank/DDBJ databases">
        <title>Comparative genomes isolates from brazilian mangrove.</title>
        <authorList>
            <person name="Araujo J.E."/>
            <person name="Taketani R.G."/>
            <person name="Silva M.C.P."/>
            <person name="Loureco M.V."/>
            <person name="Andreote F.D."/>
        </authorList>
    </citation>
    <scope>NUCLEOTIDE SEQUENCE [LARGE SCALE GENOMIC DNA]</scope>
    <source>
        <strain evidence="2 3">Hex-1 MGV</strain>
    </source>
</reference>
<feature type="transmembrane region" description="Helical" evidence="1">
    <location>
        <begin position="40"/>
        <end position="59"/>
    </location>
</feature>
<dbReference type="RefSeq" id="WP_105328819.1">
    <property type="nucleotide sequence ID" value="NZ_PUHY01000005.1"/>
</dbReference>
<organism evidence="2 3">
    <name type="scientific">Blastopirellula marina</name>
    <dbReference type="NCBI Taxonomy" id="124"/>
    <lineage>
        <taxon>Bacteria</taxon>
        <taxon>Pseudomonadati</taxon>
        <taxon>Planctomycetota</taxon>
        <taxon>Planctomycetia</taxon>
        <taxon>Pirellulales</taxon>
        <taxon>Pirellulaceae</taxon>
        <taxon>Blastopirellula</taxon>
    </lineage>
</organism>
<keyword evidence="1" id="KW-0812">Transmembrane</keyword>
<evidence type="ECO:0000313" key="2">
    <source>
        <dbReference type="EMBL" id="PQO37570.1"/>
    </source>
</evidence>
<accession>A0A2S8FZS9</accession>
<comment type="caution">
    <text evidence="2">The sequence shown here is derived from an EMBL/GenBank/DDBJ whole genome shotgun (WGS) entry which is preliminary data.</text>
</comment>
<gene>
    <name evidence="2" type="ORF">C5Y83_06390</name>
</gene>
<feature type="transmembrane region" description="Helical" evidence="1">
    <location>
        <begin position="12"/>
        <end position="34"/>
    </location>
</feature>
<sequence>MNWNWKHHPTHGFRFSATDALAILVCAVATTLGLTMIGDVAWFFPFVLGHFFLFCNLFRVRRLPELVWAGGFLTLVVACLIANVSVLHAMWLVLPLTAGVLTYSIRRPDYHGIGSVAPVKQS</sequence>
<proteinExistence type="predicted"/>
<keyword evidence="1" id="KW-1133">Transmembrane helix</keyword>
<dbReference type="EMBL" id="PUHY01000005">
    <property type="protein sequence ID" value="PQO37570.1"/>
    <property type="molecule type" value="Genomic_DNA"/>
</dbReference>
<evidence type="ECO:0000256" key="1">
    <source>
        <dbReference type="SAM" id="Phobius"/>
    </source>
</evidence>
<evidence type="ECO:0000313" key="3">
    <source>
        <dbReference type="Proteomes" id="UP000238322"/>
    </source>
</evidence>
<keyword evidence="1" id="KW-0472">Membrane</keyword>